<proteinExistence type="predicted"/>
<evidence type="ECO:0000313" key="5">
    <source>
        <dbReference type="Proteomes" id="UP001229244"/>
    </source>
</evidence>
<dbReference type="GO" id="GO:0015920">
    <property type="term" value="P:lipopolysaccharide transport"/>
    <property type="evidence" value="ECO:0007669"/>
    <property type="project" value="TreeGrafter"/>
</dbReference>
<dbReference type="GO" id="GO:0009279">
    <property type="term" value="C:cell outer membrane"/>
    <property type="evidence" value="ECO:0007669"/>
    <property type="project" value="TreeGrafter"/>
</dbReference>
<dbReference type="Pfam" id="PF03968">
    <property type="entry name" value="LptD_N"/>
    <property type="match status" value="1"/>
</dbReference>
<accession>A0AAE4ARD7</accession>
<feature type="domain" description="Organic solvent tolerance-like N-terminal" evidence="3">
    <location>
        <begin position="42"/>
        <end position="163"/>
    </location>
</feature>
<dbReference type="GO" id="GO:0030288">
    <property type="term" value="C:outer membrane-bounded periplasmic space"/>
    <property type="evidence" value="ECO:0007669"/>
    <property type="project" value="TreeGrafter"/>
</dbReference>
<dbReference type="PANTHER" id="PTHR36504:SF1">
    <property type="entry name" value="LIPOPOLYSACCHARIDE EXPORT SYSTEM PROTEIN LPTA"/>
    <property type="match status" value="1"/>
</dbReference>
<dbReference type="InterPro" id="IPR005653">
    <property type="entry name" value="OstA-like_N"/>
</dbReference>
<feature type="chain" id="PRO_5042127228" evidence="2">
    <location>
        <begin position="23"/>
        <end position="185"/>
    </location>
</feature>
<dbReference type="PANTHER" id="PTHR36504">
    <property type="entry name" value="LIPOPOLYSACCHARIDE EXPORT SYSTEM PROTEIN LPTA"/>
    <property type="match status" value="1"/>
</dbReference>
<dbReference type="Proteomes" id="UP001229244">
    <property type="component" value="Unassembled WGS sequence"/>
</dbReference>
<evidence type="ECO:0000259" key="3">
    <source>
        <dbReference type="Pfam" id="PF03968"/>
    </source>
</evidence>
<keyword evidence="5" id="KW-1185">Reference proteome</keyword>
<reference evidence="4" key="1">
    <citation type="submission" date="2023-07" db="EMBL/GenBank/DDBJ databases">
        <title>Genomic Encyclopedia of Type Strains, Phase IV (KMG-IV): sequencing the most valuable type-strain genomes for metagenomic binning, comparative biology and taxonomic classification.</title>
        <authorList>
            <person name="Goeker M."/>
        </authorList>
    </citation>
    <scope>NUCLEOTIDE SEQUENCE</scope>
    <source>
        <strain evidence="4">DSM 21202</strain>
    </source>
</reference>
<evidence type="ECO:0000256" key="2">
    <source>
        <dbReference type="SAM" id="SignalP"/>
    </source>
</evidence>
<dbReference type="GO" id="GO:0017089">
    <property type="term" value="F:glycolipid transfer activity"/>
    <property type="evidence" value="ECO:0007669"/>
    <property type="project" value="TreeGrafter"/>
</dbReference>
<comment type="caution">
    <text evidence="4">The sequence shown here is derived from an EMBL/GenBank/DDBJ whole genome shotgun (WGS) entry which is preliminary data.</text>
</comment>
<dbReference type="RefSeq" id="WP_306883896.1">
    <property type="nucleotide sequence ID" value="NZ_JAUSUL010000001.1"/>
</dbReference>
<evidence type="ECO:0000313" key="4">
    <source>
        <dbReference type="EMBL" id="MDQ0314112.1"/>
    </source>
</evidence>
<dbReference type="Gene3D" id="2.60.450.10">
    <property type="entry name" value="Lipopolysaccharide (LPS) transport protein A like domain"/>
    <property type="match status" value="1"/>
</dbReference>
<organism evidence="4 5">
    <name type="scientific">Amorphus orientalis</name>
    <dbReference type="NCBI Taxonomy" id="649198"/>
    <lineage>
        <taxon>Bacteria</taxon>
        <taxon>Pseudomonadati</taxon>
        <taxon>Pseudomonadota</taxon>
        <taxon>Alphaproteobacteria</taxon>
        <taxon>Hyphomicrobiales</taxon>
        <taxon>Amorphaceae</taxon>
        <taxon>Amorphus</taxon>
    </lineage>
</organism>
<keyword evidence="1 2" id="KW-0732">Signal</keyword>
<evidence type="ECO:0000256" key="1">
    <source>
        <dbReference type="ARBA" id="ARBA00022729"/>
    </source>
</evidence>
<name>A0AAE4ARD7_9HYPH</name>
<dbReference type="AlphaFoldDB" id="A0AAE4ARD7"/>
<gene>
    <name evidence="4" type="ORF">J2S73_000549</name>
</gene>
<protein>
    <submittedName>
        <fullName evidence="4">Lipopolysaccharide export system protein LptA</fullName>
    </submittedName>
</protein>
<dbReference type="InterPro" id="IPR052037">
    <property type="entry name" value="LPS_export_LptA"/>
</dbReference>
<sequence length="185" mass="19536">MIFRRLTLLLAGLLLLAGPAFAQSTFETGFGGLGGESDEPIEIESDELEVRDQEGLAIFIGNVVVVQGESRMKTAQLTVHYDTENQETEDAAPAAQGPGGSQQISKLVATGGVVVTTKEQTATGNTGTVDMKTNMLELDGDVTLTQGQNVVNGNKLIVNLDTGHARVLSDSRVRVLLVPNSANQN</sequence>
<feature type="signal peptide" evidence="2">
    <location>
        <begin position="1"/>
        <end position="22"/>
    </location>
</feature>
<dbReference type="EMBL" id="JAUSUL010000001">
    <property type="protein sequence ID" value="MDQ0314112.1"/>
    <property type="molecule type" value="Genomic_DNA"/>
</dbReference>